<dbReference type="CDD" id="cd07389">
    <property type="entry name" value="MPP_PhoD"/>
    <property type="match status" value="1"/>
</dbReference>
<name>A0A4R5AFN9_9ACTN</name>
<dbReference type="RefSeq" id="WP_131901362.1">
    <property type="nucleotide sequence ID" value="NZ_SMKU01000291.1"/>
</dbReference>
<evidence type="ECO:0000259" key="1">
    <source>
        <dbReference type="Pfam" id="PF09423"/>
    </source>
</evidence>
<dbReference type="PANTHER" id="PTHR37031:SF2">
    <property type="entry name" value="PHOD-LIKE PHOSPHATASE METALLOPHOSPHATASE DOMAIN-CONTAINING PROTEIN"/>
    <property type="match status" value="1"/>
</dbReference>
<dbReference type="Proteomes" id="UP000294513">
    <property type="component" value="Unassembled WGS sequence"/>
</dbReference>
<organism evidence="3 4">
    <name type="scientific">Actinomadura rubrisoli</name>
    <dbReference type="NCBI Taxonomy" id="2530368"/>
    <lineage>
        <taxon>Bacteria</taxon>
        <taxon>Bacillati</taxon>
        <taxon>Actinomycetota</taxon>
        <taxon>Actinomycetes</taxon>
        <taxon>Streptosporangiales</taxon>
        <taxon>Thermomonosporaceae</taxon>
        <taxon>Actinomadura</taxon>
    </lineage>
</organism>
<protein>
    <submittedName>
        <fullName evidence="3">Alkaline phosphatase family protein</fullName>
    </submittedName>
</protein>
<reference evidence="3 4" key="1">
    <citation type="submission" date="2019-03" db="EMBL/GenBank/DDBJ databases">
        <title>Draft genome sequences of novel Actinobacteria.</title>
        <authorList>
            <person name="Sahin N."/>
            <person name="Ay H."/>
            <person name="Saygin H."/>
        </authorList>
    </citation>
    <scope>NUCLEOTIDE SEQUENCE [LARGE SCALE GENOMIC DNA]</scope>
    <source>
        <strain evidence="3 4">H3C3</strain>
    </source>
</reference>
<dbReference type="InterPro" id="IPR056702">
    <property type="entry name" value="DUF7800"/>
</dbReference>
<dbReference type="InterPro" id="IPR038607">
    <property type="entry name" value="PhoD-like_sf"/>
</dbReference>
<dbReference type="Pfam" id="PF09423">
    <property type="entry name" value="PhoD"/>
    <property type="match status" value="1"/>
</dbReference>
<comment type="caution">
    <text evidence="3">The sequence shown here is derived from an EMBL/GenBank/DDBJ whole genome shotgun (WGS) entry which is preliminary data.</text>
</comment>
<feature type="domain" description="DUF7800" evidence="2">
    <location>
        <begin position="1"/>
        <end position="91"/>
    </location>
</feature>
<dbReference type="InterPro" id="IPR029052">
    <property type="entry name" value="Metallo-depent_PP-like"/>
</dbReference>
<evidence type="ECO:0000313" key="4">
    <source>
        <dbReference type="Proteomes" id="UP000294513"/>
    </source>
</evidence>
<evidence type="ECO:0000259" key="2">
    <source>
        <dbReference type="Pfam" id="PF25077"/>
    </source>
</evidence>
<evidence type="ECO:0000313" key="3">
    <source>
        <dbReference type="EMBL" id="TDD71201.1"/>
    </source>
</evidence>
<accession>A0A4R5AFN9</accession>
<dbReference type="PANTHER" id="PTHR37031">
    <property type="entry name" value="METALLOPHOSPHATASE BINDING DOMAIN PROTEIN"/>
    <property type="match status" value="1"/>
</dbReference>
<dbReference type="OrthoDB" id="9795624at2"/>
<dbReference type="Gene3D" id="3.60.21.70">
    <property type="entry name" value="PhoD-like phosphatase"/>
    <property type="match status" value="1"/>
</dbReference>
<proteinExistence type="predicted"/>
<sequence>MTALVLGPHLRHVSVHTATIWVETDRACEVRVVNGEHGLDASARTFTVHGHHYALVEIDGLDGGARIPYEVVLDGETVWPEAASEFPASQIRTLDPDGGLRISFGSCRRSPGTPEQFGHDALAAFAHRLRADPGVTWPDILLMVGDQVYADELSDDMRAFIRGRRGPDEPPVDEAADFEDYTHLYKLAWLTDPAVRWLLSTVPTFTIFDDHDIRDDWNTSFAWREEMWSQPWWRARITGGIASYWIYQHLGNMSPDGRAADPVYKAVRTASENGGDAGQILDEFAEQADKEPASTRWSYAHDWGGTRLIVVDSRCSRLLTADRRGMLDDEEFRWLDGQCQGGMDHLLIASSLPYLLPRAIHHAEAWNEAVAGGAWGKTGARLGEKVRQAADLEHWAAFERSFREVAGDVIAVGRGERGPAPASISFLSGDIHYSYLARVVTPGTRSEITQIVCSPLRNPLVGKFRWANRIACSRATSGSFRLLAKLSGVPVPPLRWRMTDGPWFDNAIATVEMSGRDCRVRWETPRDGVTLGEMGRASVTG</sequence>
<dbReference type="InterPro" id="IPR018946">
    <property type="entry name" value="PhoD-like_MPP"/>
</dbReference>
<keyword evidence="4" id="KW-1185">Reference proteome</keyword>
<dbReference type="EMBL" id="SMKU01000291">
    <property type="protein sequence ID" value="TDD71201.1"/>
    <property type="molecule type" value="Genomic_DNA"/>
</dbReference>
<dbReference type="AlphaFoldDB" id="A0A4R5AFN9"/>
<dbReference type="SUPFAM" id="SSF56300">
    <property type="entry name" value="Metallo-dependent phosphatases"/>
    <property type="match status" value="1"/>
</dbReference>
<dbReference type="Pfam" id="PF25077">
    <property type="entry name" value="DUF7800"/>
    <property type="match status" value="1"/>
</dbReference>
<gene>
    <name evidence="3" type="ORF">E1298_35930</name>
</gene>
<feature type="domain" description="PhoD-like phosphatase metallophosphatase" evidence="1">
    <location>
        <begin position="137"/>
        <end position="225"/>
    </location>
</feature>